<evidence type="ECO:0000256" key="7">
    <source>
        <dbReference type="ARBA" id="ARBA00023080"/>
    </source>
</evidence>
<comment type="caution">
    <text evidence="13">The sequence shown here is derived from an EMBL/GenBank/DDBJ whole genome shotgun (WGS) entry which is preliminary data.</text>
</comment>
<evidence type="ECO:0000256" key="10">
    <source>
        <dbReference type="ARBA" id="ARBA00048304"/>
    </source>
</evidence>
<dbReference type="GO" id="GO:0009117">
    <property type="term" value="P:nucleotide metabolic process"/>
    <property type="evidence" value="ECO:0007669"/>
    <property type="project" value="UniProtKB-KW"/>
</dbReference>
<keyword evidence="2" id="KW-0548">Nucleotidyltransferase</keyword>
<evidence type="ECO:0000313" key="14">
    <source>
        <dbReference type="Proteomes" id="UP000276178"/>
    </source>
</evidence>
<keyword evidence="4" id="KW-0547">Nucleotide-binding</keyword>
<evidence type="ECO:0000256" key="6">
    <source>
        <dbReference type="ARBA" id="ARBA00022842"/>
    </source>
</evidence>
<dbReference type="OrthoDB" id="7572058at2"/>
<evidence type="ECO:0000256" key="4">
    <source>
        <dbReference type="ARBA" id="ARBA00022741"/>
    </source>
</evidence>
<keyword evidence="1 13" id="KW-0808">Transferase</keyword>
<organism evidence="13 14">
    <name type="scientific">Brevibacillus agri</name>
    <dbReference type="NCBI Taxonomy" id="51101"/>
    <lineage>
        <taxon>Bacteria</taxon>
        <taxon>Bacillati</taxon>
        <taxon>Bacillota</taxon>
        <taxon>Bacilli</taxon>
        <taxon>Bacillales</taxon>
        <taxon>Paenibacillaceae</taxon>
        <taxon>Brevibacillus</taxon>
    </lineage>
</organism>
<dbReference type="Proteomes" id="UP000276178">
    <property type="component" value="Unassembled WGS sequence"/>
</dbReference>
<evidence type="ECO:0000256" key="3">
    <source>
        <dbReference type="ARBA" id="ARBA00022723"/>
    </source>
</evidence>
<comment type="catalytic activity">
    <reaction evidence="10">
        <text>GTP + ATP = 3',3'-cGAMP + 2 diphosphate</text>
        <dbReference type="Rhea" id="RHEA:35647"/>
        <dbReference type="ChEBI" id="CHEBI:30616"/>
        <dbReference type="ChEBI" id="CHEBI:33019"/>
        <dbReference type="ChEBI" id="CHEBI:37565"/>
        <dbReference type="ChEBI" id="CHEBI:71501"/>
    </reaction>
    <physiologicalReaction direction="left-to-right" evidence="10">
        <dbReference type="Rhea" id="RHEA:35648"/>
    </physiologicalReaction>
</comment>
<reference evidence="13 14" key="1">
    <citation type="submission" date="2018-10" db="EMBL/GenBank/DDBJ databases">
        <title>Phylogenomics of Brevibacillus.</title>
        <authorList>
            <person name="Dunlap C."/>
        </authorList>
    </citation>
    <scope>NUCLEOTIDE SEQUENCE [LARGE SCALE GENOMIC DNA]</scope>
    <source>
        <strain evidence="13 14">NRRL NRS 1219</strain>
    </source>
</reference>
<proteinExistence type="predicted"/>
<dbReference type="InterPro" id="IPR048445">
    <property type="entry name" value="DncV-like_NTFase"/>
</dbReference>
<dbReference type="InterPro" id="IPR040511">
    <property type="entry name" value="AGS_C"/>
</dbReference>
<evidence type="ECO:0000256" key="9">
    <source>
        <dbReference type="ARBA" id="ARBA00044145"/>
    </source>
</evidence>
<dbReference type="Pfam" id="PF21654">
    <property type="entry name" value="DncV-like_NTFase"/>
    <property type="match status" value="1"/>
</dbReference>
<dbReference type="GO" id="GO:0005524">
    <property type="term" value="F:ATP binding"/>
    <property type="evidence" value="ECO:0007669"/>
    <property type="project" value="UniProtKB-KW"/>
</dbReference>
<keyword evidence="8" id="KW-0051">Antiviral defense</keyword>
<keyword evidence="5" id="KW-0067">ATP-binding</keyword>
<dbReference type="Pfam" id="PF18134">
    <property type="entry name" value="AGS_C"/>
    <property type="match status" value="1"/>
</dbReference>
<dbReference type="GO" id="GO:0051607">
    <property type="term" value="P:defense response to virus"/>
    <property type="evidence" value="ECO:0007669"/>
    <property type="project" value="UniProtKB-KW"/>
</dbReference>
<dbReference type="EMBL" id="RHHN01000128">
    <property type="protein sequence ID" value="RNB45786.1"/>
    <property type="molecule type" value="Genomic_DNA"/>
</dbReference>
<evidence type="ECO:0000256" key="1">
    <source>
        <dbReference type="ARBA" id="ARBA00022679"/>
    </source>
</evidence>
<dbReference type="GO" id="GO:0046872">
    <property type="term" value="F:metal ion binding"/>
    <property type="evidence" value="ECO:0007669"/>
    <property type="project" value="UniProtKB-KW"/>
</dbReference>
<evidence type="ECO:0000259" key="11">
    <source>
        <dbReference type="Pfam" id="PF18134"/>
    </source>
</evidence>
<keyword evidence="3" id="KW-0479">Metal-binding</keyword>
<evidence type="ECO:0000256" key="8">
    <source>
        <dbReference type="ARBA" id="ARBA00023118"/>
    </source>
</evidence>
<dbReference type="GO" id="GO:0016779">
    <property type="term" value="F:nucleotidyltransferase activity"/>
    <property type="evidence" value="ECO:0007669"/>
    <property type="project" value="UniProtKB-KW"/>
</dbReference>
<feature type="domain" description="Adenylyl/Guanylyl and SMODS C-terminal sensor" evidence="11">
    <location>
        <begin position="320"/>
        <end position="424"/>
    </location>
</feature>
<accession>A0A3M8A3U8</accession>
<evidence type="ECO:0000259" key="12">
    <source>
        <dbReference type="Pfam" id="PF21654"/>
    </source>
</evidence>
<gene>
    <name evidence="13" type="ORF">EB820_25535</name>
</gene>
<evidence type="ECO:0000313" key="13">
    <source>
        <dbReference type="EMBL" id="RNB45786.1"/>
    </source>
</evidence>
<feature type="domain" description="Cyclic GMP-AMP synthase DncV-like nucleotidyltransferase" evidence="12">
    <location>
        <begin position="59"/>
        <end position="139"/>
    </location>
</feature>
<sequence>MIMYNLSSKFNTFYNDHVVLSRDEQNNLRDKKDLNISRLKSGLQEYNTENETSYSVVEIIEQGSMAMSTITQNDQSEYDIDVAIVFDKDSIPERTTSVKNIVVDALKRKCKQFKTEPEALTNAVRVEYADGYHVDFAIYRRYKNEEDEYEYEHCGSQWRLRNPRSITDWFNTKNTESDGNIRKVVRLLKMFCKSRSGWLMPGGLVQSVLVEECIQSKDRLDETFYYTIKEIRDRLNTDKSVNNPTDTSTSLLLTAKDEQKVKNLSVRLTNYIKKLDVLFEDECTEDQAISAWNDFFDHSYWGGLVTETAENRSLAKSASSQYRVDIVAVVEWKPSIRINLKTIGGRVPKNRTIYFNAVPNFHDFDAVLWEVVNTGDECGLDKGHTQTGLNVQETTLYRGTHKMICRVYRRGTLLCSDEVKVVIK</sequence>
<keyword evidence="6" id="KW-0460">Magnesium</keyword>
<dbReference type="AlphaFoldDB" id="A0A3M8A3U8"/>
<protein>
    <recommendedName>
        <fullName evidence="9">Cyclic GMP-AMP synthase</fullName>
    </recommendedName>
</protein>
<name>A0A3M8A3U8_9BACL</name>
<evidence type="ECO:0000256" key="2">
    <source>
        <dbReference type="ARBA" id="ARBA00022695"/>
    </source>
</evidence>
<keyword evidence="7" id="KW-0546">Nucleotide metabolism</keyword>
<evidence type="ECO:0000256" key="5">
    <source>
        <dbReference type="ARBA" id="ARBA00022840"/>
    </source>
</evidence>